<dbReference type="EMBL" id="CP006019">
    <property type="protein sequence ID" value="AIF70335.1"/>
    <property type="molecule type" value="Genomic_DNA"/>
</dbReference>
<dbReference type="AlphaFoldDB" id="A0A075LUD9"/>
<dbReference type="Proteomes" id="UP000027981">
    <property type="component" value="Chromosome"/>
</dbReference>
<reference evidence="3 4" key="2">
    <citation type="journal article" date="2015" name="Genome Announc.">
        <title>Complete Genome Sequence of Hyperthermophilic Piezophilic Archaeon Palaeococcus pacificus DY20341T, Isolated from Deep-Sea Hydrothermal Sediments.</title>
        <authorList>
            <person name="Zeng X."/>
            <person name="Jebbar M."/>
            <person name="Shao Z."/>
        </authorList>
    </citation>
    <scope>NUCLEOTIDE SEQUENCE [LARGE SCALE GENOMIC DNA]</scope>
    <source>
        <strain evidence="3 4">DY20341</strain>
    </source>
</reference>
<reference evidence="4" key="1">
    <citation type="submission" date="2013-06" db="EMBL/GenBank/DDBJ databases">
        <title>Complete Genome Sequence of Hyperthermophilic Palaeococcus pacificus DY20341T, Isolated from a Deep-Sea Hydrothermal Sediments.</title>
        <authorList>
            <person name="Zeng X."/>
            <person name="Shao Z."/>
        </authorList>
    </citation>
    <scope>NUCLEOTIDE SEQUENCE [LARGE SCALE GENOMIC DNA]</scope>
    <source>
        <strain evidence="4">DY20341</strain>
    </source>
</reference>
<evidence type="ECO:0000256" key="1">
    <source>
        <dbReference type="SAM" id="Phobius"/>
    </source>
</evidence>
<feature type="domain" description="DUF4350" evidence="2">
    <location>
        <begin position="36"/>
        <end position="219"/>
    </location>
</feature>
<gene>
    <name evidence="3" type="ORF">PAP_09800</name>
</gene>
<keyword evidence="1" id="KW-0472">Membrane</keyword>
<dbReference type="KEGG" id="ppac:PAP_09800"/>
<dbReference type="RefSeq" id="WP_201769536.1">
    <property type="nucleotide sequence ID" value="NZ_CP006019.1"/>
</dbReference>
<proteinExistence type="predicted"/>
<evidence type="ECO:0000313" key="4">
    <source>
        <dbReference type="Proteomes" id="UP000027981"/>
    </source>
</evidence>
<name>A0A075LUD9_9EURY</name>
<dbReference type="GeneID" id="24843054"/>
<dbReference type="OrthoDB" id="372296at2157"/>
<dbReference type="HOGENOM" id="CLU_069303_0_0_2"/>
<sequence length="338" mass="37910">MRGVAYGILLALGIFMLIMPLSLPLFMTNAEFSVLNPRWNGCSSFGKLLYNESKPTPIVSPFDSFGLGSKEGALIIIGPDLGYSQGEILEIKAFLENGGTLVLMDDFGTGNEILEGLNLTVRFAKEPFLDIFYYKNENFPQLVKILDPALGKGVDKIVLNVPSSLLNTQGDIYTSKVTILGKNQREYPIMTELSYGNGRIILFSDPSVFINDMYKINEQFIRNFVEYINADRIYIDEAHHSNFNIYQQGYIRVKRVIDREKIFYIFLTVAVIALIIESGLALNLAEKIANLISKFIPKEEKKSIEDIVASLSKEGYDEKVLLKMIGEIETGKKLGGEK</sequence>
<feature type="transmembrane region" description="Helical" evidence="1">
    <location>
        <begin position="6"/>
        <end position="26"/>
    </location>
</feature>
<dbReference type="STRING" id="1343739.PAP_09800"/>
<keyword evidence="1" id="KW-1133">Transmembrane helix</keyword>
<keyword evidence="4" id="KW-1185">Reference proteome</keyword>
<keyword evidence="1" id="KW-0812">Transmembrane</keyword>
<dbReference type="InterPro" id="IPR025646">
    <property type="entry name" value="DUF4350"/>
</dbReference>
<feature type="transmembrane region" description="Helical" evidence="1">
    <location>
        <begin position="262"/>
        <end position="285"/>
    </location>
</feature>
<evidence type="ECO:0000259" key="2">
    <source>
        <dbReference type="Pfam" id="PF14258"/>
    </source>
</evidence>
<accession>A0A075LUD9</accession>
<protein>
    <recommendedName>
        <fullName evidence="2">DUF4350 domain-containing protein</fullName>
    </recommendedName>
</protein>
<organism evidence="3 4">
    <name type="scientific">Palaeococcus pacificus DY20341</name>
    <dbReference type="NCBI Taxonomy" id="1343739"/>
    <lineage>
        <taxon>Archaea</taxon>
        <taxon>Methanobacteriati</taxon>
        <taxon>Methanobacteriota</taxon>
        <taxon>Thermococci</taxon>
        <taxon>Thermococcales</taxon>
        <taxon>Thermococcaceae</taxon>
        <taxon>Palaeococcus</taxon>
    </lineage>
</organism>
<dbReference type="eggNOG" id="arCOG01314">
    <property type="taxonomic scope" value="Archaea"/>
</dbReference>
<dbReference type="Pfam" id="PF14258">
    <property type="entry name" value="DUF4350"/>
    <property type="match status" value="1"/>
</dbReference>
<evidence type="ECO:0000313" key="3">
    <source>
        <dbReference type="EMBL" id="AIF70335.1"/>
    </source>
</evidence>